<evidence type="ECO:0000313" key="3">
    <source>
        <dbReference type="Proteomes" id="UP001152888"/>
    </source>
</evidence>
<comment type="caution">
    <text evidence="2">The sequence shown here is derived from an EMBL/GenBank/DDBJ whole genome shotgun (WGS) entry which is preliminary data.</text>
</comment>
<sequence length="543" mass="62200">MEALQGEDLVKLHGQQLSLIELMNFMRRSARTQEIQKRDKLDSSDGANIDEHDQFYRDHKLLLALFRILAVMPVQRGKIGKITFGWTSAPMIYAYIFYVVTTVIVVMVGIERFDILLNKSKKFDEYIYSIIFIVFLVPHFWIPFVGWGVAYERPDGRVHTVPHHGLLSYNYDDKHELRTVVYGFTSEAIENGITLSFKELGLLVDAVYCMSLLYIFCDCSHQASENIAERVQTTLLSINLSEVDSHTTKERSQVAASFIQGEYFRATMHTKILDQKNRKSNEIFKVGIAILYVPKKYASSFNTTWTSVPMIYAYIFYAVTTVIVVLVGIERFDILLNKSKKFDEYIYSIIFIVFLVPHFWIPFVGWGVAYEVCDYKNLWAVVFLLTLSTLLEGYTLYHTTAYYHIITMINMNCALWYINCRAIGNASAALADVFQKVYGFTSEAIENGVTLSFKELGLLVDAVYCMTLLYIFCDCSHKASENIAERVQTTLLNINLSQVDSHTAKEVRCAALTCKWKIYNLKTETSGCKNVILQSVFVCVRAL</sequence>
<feature type="transmembrane region" description="Helical" evidence="1">
    <location>
        <begin position="126"/>
        <end position="150"/>
    </location>
</feature>
<keyword evidence="1" id="KW-0472">Membrane</keyword>
<dbReference type="OrthoDB" id="6625921at2759"/>
<feature type="transmembrane region" description="Helical" evidence="1">
    <location>
        <begin position="311"/>
        <end position="333"/>
    </location>
</feature>
<evidence type="ECO:0008006" key="4">
    <source>
        <dbReference type="Google" id="ProtNLM"/>
    </source>
</evidence>
<accession>A0A9P0LVX1</accession>
<keyword evidence="1" id="KW-1133">Transmembrane helix</keyword>
<feature type="transmembrane region" description="Helical" evidence="1">
    <location>
        <begin position="378"/>
        <end position="397"/>
    </location>
</feature>
<dbReference type="EMBL" id="CAKOFQ010007508">
    <property type="protein sequence ID" value="CAH2002722.1"/>
    <property type="molecule type" value="Genomic_DNA"/>
</dbReference>
<protein>
    <recommendedName>
        <fullName evidence="4">Gustatory receptor</fullName>
    </recommendedName>
</protein>
<organism evidence="2 3">
    <name type="scientific">Acanthoscelides obtectus</name>
    <name type="common">Bean weevil</name>
    <name type="synonym">Bruchus obtectus</name>
    <dbReference type="NCBI Taxonomy" id="200917"/>
    <lineage>
        <taxon>Eukaryota</taxon>
        <taxon>Metazoa</taxon>
        <taxon>Ecdysozoa</taxon>
        <taxon>Arthropoda</taxon>
        <taxon>Hexapoda</taxon>
        <taxon>Insecta</taxon>
        <taxon>Pterygota</taxon>
        <taxon>Neoptera</taxon>
        <taxon>Endopterygota</taxon>
        <taxon>Coleoptera</taxon>
        <taxon>Polyphaga</taxon>
        <taxon>Cucujiformia</taxon>
        <taxon>Chrysomeloidea</taxon>
        <taxon>Chrysomelidae</taxon>
        <taxon>Bruchinae</taxon>
        <taxon>Bruchini</taxon>
        <taxon>Acanthoscelides</taxon>
    </lineage>
</organism>
<feature type="transmembrane region" description="Helical" evidence="1">
    <location>
        <begin position="345"/>
        <end position="366"/>
    </location>
</feature>
<keyword evidence="3" id="KW-1185">Reference proteome</keyword>
<evidence type="ECO:0000256" key="1">
    <source>
        <dbReference type="SAM" id="Phobius"/>
    </source>
</evidence>
<dbReference type="Proteomes" id="UP001152888">
    <property type="component" value="Unassembled WGS sequence"/>
</dbReference>
<evidence type="ECO:0000313" key="2">
    <source>
        <dbReference type="EMBL" id="CAH2002722.1"/>
    </source>
</evidence>
<feature type="transmembrane region" description="Helical" evidence="1">
    <location>
        <begin position="92"/>
        <end position="114"/>
    </location>
</feature>
<name>A0A9P0LVX1_ACAOB</name>
<keyword evidence="1" id="KW-0812">Transmembrane</keyword>
<gene>
    <name evidence="2" type="ORF">ACAOBT_LOCUS26943</name>
</gene>
<proteinExistence type="predicted"/>
<reference evidence="2" key="1">
    <citation type="submission" date="2022-03" db="EMBL/GenBank/DDBJ databases">
        <authorList>
            <person name="Sayadi A."/>
        </authorList>
    </citation>
    <scope>NUCLEOTIDE SEQUENCE</scope>
</reference>
<dbReference type="AlphaFoldDB" id="A0A9P0LVX1"/>